<accession>A0AAD7KNX9</accession>
<name>A0AAD7KNX9_QUISA</name>
<dbReference type="InterPro" id="IPR050905">
    <property type="entry name" value="Plant_NBS-LRR"/>
</dbReference>
<gene>
    <name evidence="8" type="ORF">O6P43_032560</name>
</gene>
<evidence type="ECO:0000256" key="2">
    <source>
        <dbReference type="ARBA" id="ARBA00022741"/>
    </source>
</evidence>
<dbReference type="InterPro" id="IPR002182">
    <property type="entry name" value="NB-ARC"/>
</dbReference>
<keyword evidence="5" id="KW-0175">Coiled coil</keyword>
<keyword evidence="2" id="KW-0547">Nucleotide-binding</keyword>
<sequence>MEVVLAIAGKVGEYTVAPIGRQLGYLFCYRSNLNELRKKAKMLEEAKESVQHLVDAARNNGEEIERGVLNWLGRVDETSLQVKNFQGDARHARAGSPKWIDTASTPAGYMAFESRAKILNEIMEALKNPDINMIGVYGLGGVGKTTLVKDVARKAQEDKLFDAVAMSVVAQKVEVNKIQKEIAEMLGMKLDEESEIVRASRLHDRLKQEKNVLMILDDLWVGVDLSKIGIPFGIKHKGCKLLLTSRDQEVLTNKIDVKKPFFLGVLPEEEAWELFKQMAGLENLKENSEFMSTTTEVAKKCAGLPIAIVTVGRALRNKSLSEWRDALLQMKRPTSRNSNRMQEVVDSSIKLSFDNLESEELKNIFLLCTMQMDYDIFFTDLLKYSVGLGLFTGIYTIKEARDRLNTLISKLKATCLLLDSYSSDFFTMHDVVRDAAISIASNLQHAFVVRYEKGNEWPEKEQLRICTAISLIKSDIGGLPEGMDCPSLKFFHLDNKESNSFPTPDSFFQGMRGLKVELPKIETLKLSSINSHKIWQDQPSAASYWVQNLTSFIVEDCRNLKHLFSYSVAETLVKLKHLEICYFHMIEEIILTEGRISNSTLPHSHEALFPNLEALVISYMDNLKTIWSVDHVSPNSFGKLKSLNINYCKKLLSIVPSYMLRKLQNLETIKVGNCGSLNEIVRIDGGDEDHGEVHTRLKILSLDG</sequence>
<dbReference type="Gene3D" id="1.10.8.430">
    <property type="entry name" value="Helical domain of apoptotic protease-activating factors"/>
    <property type="match status" value="1"/>
</dbReference>
<dbReference type="Proteomes" id="UP001163823">
    <property type="component" value="Chromosome 14"/>
</dbReference>
<keyword evidence="3" id="KW-0611">Plant defense</keyword>
<evidence type="ECO:0000313" key="8">
    <source>
        <dbReference type="EMBL" id="KAJ7942951.1"/>
    </source>
</evidence>
<comment type="caution">
    <text evidence="8">The sequence shown here is derived from an EMBL/GenBank/DDBJ whole genome shotgun (WGS) entry which is preliminary data.</text>
</comment>
<dbReference type="EMBL" id="JARAOO010000014">
    <property type="protein sequence ID" value="KAJ7942951.1"/>
    <property type="molecule type" value="Genomic_DNA"/>
</dbReference>
<dbReference type="GO" id="GO:0005524">
    <property type="term" value="F:ATP binding"/>
    <property type="evidence" value="ECO:0007669"/>
    <property type="project" value="UniProtKB-KW"/>
</dbReference>
<dbReference type="InterPro" id="IPR032675">
    <property type="entry name" value="LRR_dom_sf"/>
</dbReference>
<protein>
    <submittedName>
        <fullName evidence="8">Disease resistance protein</fullName>
    </submittedName>
</protein>
<evidence type="ECO:0000259" key="7">
    <source>
        <dbReference type="Pfam" id="PF23247"/>
    </source>
</evidence>
<dbReference type="FunFam" id="3.40.50.300:FF:001091">
    <property type="entry name" value="Probable disease resistance protein At1g61300"/>
    <property type="match status" value="1"/>
</dbReference>
<reference evidence="8" key="1">
    <citation type="journal article" date="2023" name="Science">
        <title>Elucidation of the pathway for biosynthesis of saponin adjuvants from the soapbark tree.</title>
        <authorList>
            <person name="Reed J."/>
            <person name="Orme A."/>
            <person name="El-Demerdash A."/>
            <person name="Owen C."/>
            <person name="Martin L.B.B."/>
            <person name="Misra R.C."/>
            <person name="Kikuchi S."/>
            <person name="Rejzek M."/>
            <person name="Martin A.C."/>
            <person name="Harkess A."/>
            <person name="Leebens-Mack J."/>
            <person name="Louveau T."/>
            <person name="Stephenson M.J."/>
            <person name="Osbourn A."/>
        </authorList>
    </citation>
    <scope>NUCLEOTIDE SEQUENCE</scope>
    <source>
        <strain evidence="8">S10</strain>
    </source>
</reference>
<evidence type="ECO:0000256" key="1">
    <source>
        <dbReference type="ARBA" id="ARBA00008894"/>
    </source>
</evidence>
<dbReference type="GO" id="GO:0043531">
    <property type="term" value="F:ADP binding"/>
    <property type="evidence" value="ECO:0007669"/>
    <property type="project" value="InterPro"/>
</dbReference>
<dbReference type="SUPFAM" id="SSF52540">
    <property type="entry name" value="P-loop containing nucleoside triphosphate hydrolases"/>
    <property type="match status" value="1"/>
</dbReference>
<dbReference type="InterPro" id="IPR057135">
    <property type="entry name" value="At4g27190-like_LRR"/>
</dbReference>
<dbReference type="InterPro" id="IPR042197">
    <property type="entry name" value="Apaf_helical"/>
</dbReference>
<evidence type="ECO:0000256" key="3">
    <source>
        <dbReference type="ARBA" id="ARBA00022821"/>
    </source>
</evidence>
<dbReference type="Gene3D" id="3.80.10.10">
    <property type="entry name" value="Ribonuclease Inhibitor"/>
    <property type="match status" value="1"/>
</dbReference>
<dbReference type="Pfam" id="PF00931">
    <property type="entry name" value="NB-ARC"/>
    <property type="match status" value="1"/>
</dbReference>
<feature type="coiled-coil region" evidence="5">
    <location>
        <begin position="26"/>
        <end position="60"/>
    </location>
</feature>
<dbReference type="GO" id="GO:0006952">
    <property type="term" value="P:defense response"/>
    <property type="evidence" value="ECO:0007669"/>
    <property type="project" value="UniProtKB-KW"/>
</dbReference>
<dbReference type="InterPro" id="IPR027417">
    <property type="entry name" value="P-loop_NTPase"/>
</dbReference>
<dbReference type="Pfam" id="PF23247">
    <property type="entry name" value="LRR_RPS2"/>
    <property type="match status" value="1"/>
</dbReference>
<feature type="domain" description="NB-ARC" evidence="6">
    <location>
        <begin position="117"/>
        <end position="282"/>
    </location>
</feature>
<dbReference type="Gene3D" id="3.40.50.300">
    <property type="entry name" value="P-loop containing nucleotide triphosphate hydrolases"/>
    <property type="match status" value="1"/>
</dbReference>
<keyword evidence="4" id="KW-0067">ATP-binding</keyword>
<dbReference type="SUPFAM" id="SSF52058">
    <property type="entry name" value="L domain-like"/>
    <property type="match status" value="1"/>
</dbReference>
<evidence type="ECO:0000259" key="6">
    <source>
        <dbReference type="Pfam" id="PF00931"/>
    </source>
</evidence>
<feature type="domain" description="Disease resistance protein At4g27190-like leucine-rich repeats" evidence="7">
    <location>
        <begin position="521"/>
        <end position="675"/>
    </location>
</feature>
<dbReference type="PANTHER" id="PTHR33463:SF198">
    <property type="entry name" value="RPP4C3"/>
    <property type="match status" value="1"/>
</dbReference>
<proteinExistence type="inferred from homology"/>
<comment type="similarity">
    <text evidence="1">Belongs to the disease resistance NB-LRR family.</text>
</comment>
<evidence type="ECO:0000256" key="5">
    <source>
        <dbReference type="SAM" id="Coils"/>
    </source>
</evidence>
<dbReference type="PRINTS" id="PR00364">
    <property type="entry name" value="DISEASERSIST"/>
</dbReference>
<evidence type="ECO:0000256" key="4">
    <source>
        <dbReference type="ARBA" id="ARBA00022840"/>
    </source>
</evidence>
<organism evidence="8 9">
    <name type="scientific">Quillaja saponaria</name>
    <name type="common">Soap bark tree</name>
    <dbReference type="NCBI Taxonomy" id="32244"/>
    <lineage>
        <taxon>Eukaryota</taxon>
        <taxon>Viridiplantae</taxon>
        <taxon>Streptophyta</taxon>
        <taxon>Embryophyta</taxon>
        <taxon>Tracheophyta</taxon>
        <taxon>Spermatophyta</taxon>
        <taxon>Magnoliopsida</taxon>
        <taxon>eudicotyledons</taxon>
        <taxon>Gunneridae</taxon>
        <taxon>Pentapetalae</taxon>
        <taxon>rosids</taxon>
        <taxon>fabids</taxon>
        <taxon>Fabales</taxon>
        <taxon>Quillajaceae</taxon>
        <taxon>Quillaja</taxon>
    </lineage>
</organism>
<dbReference type="PANTHER" id="PTHR33463">
    <property type="entry name" value="NB-ARC DOMAIN-CONTAINING PROTEIN-RELATED"/>
    <property type="match status" value="1"/>
</dbReference>
<dbReference type="AlphaFoldDB" id="A0AAD7KNX9"/>
<evidence type="ECO:0000313" key="9">
    <source>
        <dbReference type="Proteomes" id="UP001163823"/>
    </source>
</evidence>
<keyword evidence="9" id="KW-1185">Reference proteome</keyword>